<feature type="transmembrane region" description="Helical" evidence="2">
    <location>
        <begin position="2381"/>
        <end position="2405"/>
    </location>
</feature>
<feature type="compositionally biased region" description="Basic residues" evidence="1">
    <location>
        <begin position="2430"/>
        <end position="2439"/>
    </location>
</feature>
<name>A0A835Y9A3_9CHLO</name>
<feature type="compositionally biased region" description="Low complexity" evidence="1">
    <location>
        <begin position="2891"/>
        <end position="2900"/>
    </location>
</feature>
<organism evidence="3 4">
    <name type="scientific">Edaphochlamys debaryana</name>
    <dbReference type="NCBI Taxonomy" id="47281"/>
    <lineage>
        <taxon>Eukaryota</taxon>
        <taxon>Viridiplantae</taxon>
        <taxon>Chlorophyta</taxon>
        <taxon>core chlorophytes</taxon>
        <taxon>Chlorophyceae</taxon>
        <taxon>CS clade</taxon>
        <taxon>Chlamydomonadales</taxon>
        <taxon>Chlamydomonadales incertae sedis</taxon>
        <taxon>Edaphochlamys</taxon>
    </lineage>
</organism>
<feature type="region of interest" description="Disordered" evidence="1">
    <location>
        <begin position="1783"/>
        <end position="1817"/>
    </location>
</feature>
<feature type="region of interest" description="Disordered" evidence="1">
    <location>
        <begin position="1114"/>
        <end position="1165"/>
    </location>
</feature>
<evidence type="ECO:0000313" key="3">
    <source>
        <dbReference type="EMBL" id="KAG2498376.1"/>
    </source>
</evidence>
<feature type="compositionally biased region" description="Low complexity" evidence="1">
    <location>
        <begin position="1114"/>
        <end position="1124"/>
    </location>
</feature>
<sequence>MGDIPRRNGLGPRPFPLYPDGTFVSDKPDECGDPHQDSSSFFIKSIETPVQATYASGSEISITITVRAQHGGYFRLKSCFDSFPATVSGTSYTRWWIQSSQYTYTIRWRLPNVEASGSSGRRYVMQLTYRTANSCVDQCSPAECGDGYAAQYSRVIGLGPLPVCGTNGAAPRTEIFKDCSDIFITGGGGSGPTPSPVTVTPSPVTVTPSPVTATPSPVTAPGPCTSPPASTFCAGKAPGLYGDKCKACNSFYNAPRGFQPIPRSAAAINEALRIRSYVSGGILLVTFQEPEPGEDPQMVQLDDTVVVDQSFWGTSIVWAPANGPRLVMVCGPHVGTAILVRRPSGMEVIMRGLELRGCTDTALVVEALPSTSPGGPKGSESLLSLGSIAFVNNTGILGGGLRLGTQGTAVSFLFDVNFTGNHAHKGSGVYLAPRTRLFLTTPPSGTSYAWHNNTRREAVDSGPALGSAVFVEAGACLSVQAFDLTDMVTNTTFLRSPRLEFSGNYGACGGALHVQQSANALLPATLGSSICSDDDPTCQLLILGASFVANAAAESGGAICVLQYSENIFSVNIRDARFERNTAPYGGAVFLQGATGSAFSLNNTLVAHNAASVAGGGIWFTGESSALWLQNVTLASNSVVLANASAASLVPPVWDSAATEGRWDALAAWANVSGIDPALVRPFDFPMPFGAWEALGNGGGVLGLGGTIKVHLSGSVVTANTSPLQGGGVYCKHCTVLDIINSSVSHNVAASGGGVVLHLVRSNSTFADSVFRNNTALPSEVLLQVITLDDEPAPAAASASIPSAYPAAATPPPAARRSLLATGPVRAPMPFPTDAPDSSSHRAAWVAALAARGALVAPASPASLPSALAAAAVAPGFRRLLASGELNATSASGGAVLPLSALVAPASMPCGPGSGGALCVSTLSRLVSIQRCSFEANKAALTGGAAFLRSDLCGRVDFYGSVSGPQDLAERRGAPGVANDCQIALSDVAFWGNTALCSGAALFVSDGTTTVSFACTRAHGPPSGTGRTPTAVRVSAADALALYGNASAAVPGSAPGSAGAGCVLQQNRVLASSAAACKGAAALGQASLEPSGTSGPSTADVADTLWELLRAADGPAPAASTGAPATPPASPNWPPPSTPSARLPSDVYVTGEAGPSRPPAAPAQTLLLSTPSGPYLPLFEERLALSSWPTRMQLAAAASDPKDPRSLPWAYVAADPRSRAEIQRGPQLGPHLGDAERAALRTAPGAPLAVPNDLAFDLALALLDLWGAEAVLDLNSSLQVTVSSPTALLSPGEVYQNGSRLELSRLRFFTDAGALDRWHNVEVSLRVQGWATAATIVPVFVRSCRPGEIKQATTCKVCSNRLTTPLVPGDACVGCDFSFEPSRDACDRCPAEADCDMWWVVPRVGYWSSHPRSTLMHECPLAGACAPTNRTDSLVSWSQNPTRRLGWFNASDLQDWSKLLCAPGYNSTLCGGCARGFGRIGASCVACDATSLPAAFALVGSLLMDILIVGLLVYSRAITDEDAGHPEARESEGSGDRASGHTGEALHQSAAKREEHAAKAHACSSGKPAEGSAPAAAIGAPSAPGFEARGIPPPDAEAAAKDAPPVTKAQAGIRRLASVVCGWLPSGTRWHAEPGEVVDVVLKYVQLLGLLATSSPGVLDTVSGVFASINLPFARDWWAPIECLLPDSPNRSLYKTVIVVLAPIPVTAVVYCATLGGHTIRRARHFKAEAVGAIPPAHGPDGEDEAQANINGLELPPPSILTVSRAVNSFVGSIAGWRSPRFPAPDSAAASRQASVTGAAATGGWRSPRVWQPSGSPAAPAFGSTAVIAGASVSGSPLRPHSRHGYRAYPCSLSGTPCASTSGLAHGSSPRVLGCGAPAPRLSTPGTAAGPSFAGSVPAAGGGGRRSLLGPRQPTGGGWGEAGALGGAGDAAGYASTPENGLASPMSHPQAAFGPTPFYRGSSPGLLDHDGAHAFTPFRLAGGAISSSGPSTPGTGTPGVASSPAAQLEPAPPSSSLPQSRSAVSSAPGPDPKSAGLLGQDAGAPSPLGTPPPAHASVAQQLQLPEVGLAMEMEAGPSLALGLDPASSPKSPSPLRDWPLLPSRFRSPGPGPVAEGQEHPQHGWEQAAGGTEGLISPPWALPPDQGGSLLPPQRSLCEPPHGESLMFPAIGAFGSPRGLTFNTSEHQGHPAPASPLRNAVPQPESSQYQRSPLAPAHSAPRPDALYHPEGSHAGHSVARGSNHQNSGSHAPNSIARGGPQKPSRVSAHATSHGQNSIAATSDTLANNPRCAWWARARQRSPRLRYATKGLALAAWHVMLRTVVASMTYYYPSITSRLLSIFACVSVDSPEDRWSLYPQYQTANATYWVLDYSVVCYQGSHLALALALGVPGLLLFTVGLPLFFVLTLRSVFGSSLPAMPDVPSGPPVHGTWRRRRRRSHPNGGQVLNREPSYQPLSGWPYSTAQDRFPYSAATSSHPVDQGPPSAQVPAYPGAYVEAMAQSGVDNYSGSDRFRASSADSLPYGSRAGPGSAAGAGGAAYAAVPRSAGVMSRLGRSPAQSPGRSPAISPGITPCPSPGIRHRGHHVNPNITSGPHSSVLAAPNPPPPLYASALLGTDVSPTGNTGSELVDPEPAVQQGSGHTPNASGSLAAVMGPARADAPRSAVPAGAVALGNRSMGGGSSRRMRPAVGLQPVLDPVQERSLEVAISLSPAVTPPLPPLLTPREAPPQPPPLPPRPPAPPLPPPPPPQPPPSLPAPFLALPPPGLGPPASSWGAQPPPPAAPVPSGPGPPGLPGPAPDPTEPPPPSEPPSAEPAPQEPPRFQACPTFSHPASAFADAELLSSSDGDASQHTGDSVRLAPTESLWQPDTLQAAGSTRAPVWPNTGPAPLFQPPVTATAQPPTGAPPMVLHGVGLQTAPRSANFAPPSTGPGFAAQQLSSAPRAVAVALPPPPHAVTCVAGFPGHHPYQPHPEGWAGAPGATGSHAASGGRQYGISSVPPSVAAGSEWEWHFVADSGDGVGPGDGSGRDAPPGTDDEAISSLRGLPGLEGVDWVAWRSLPHSTRRLTRGRWLKHLRRKRVAEQILVPYRPERYWWHGVACAEMALLSLISVTLHSFGNYVQLTTSTLVIAVMLHLYAAWRPLENFAVRRFYTLVLYALLLTSFLCSIAFVESMLINGSPGQPHEESTTELAISIVCICLNAPILLAILLELAGQTVRIHREKPRAYLLKWPLGVIQSVRGAATELSRWVAGSLQRQRVNPVLVGGVPKDHL</sequence>
<dbReference type="PANTHER" id="PTHR11319">
    <property type="entry name" value="G PROTEIN-COUPLED RECEPTOR-RELATED"/>
    <property type="match status" value="1"/>
</dbReference>
<dbReference type="OrthoDB" id="540692at2759"/>
<feature type="transmembrane region" description="Helical" evidence="2">
    <location>
        <begin position="2309"/>
        <end position="2330"/>
    </location>
</feature>
<feature type="compositionally biased region" description="Low complexity" evidence="1">
    <location>
        <begin position="1984"/>
        <end position="2004"/>
    </location>
</feature>
<feature type="compositionally biased region" description="Gly residues" evidence="1">
    <location>
        <begin position="1915"/>
        <end position="1930"/>
    </location>
</feature>
<dbReference type="EMBL" id="JAEHOE010000010">
    <property type="protein sequence ID" value="KAG2498376.1"/>
    <property type="molecule type" value="Genomic_DNA"/>
</dbReference>
<feature type="region of interest" description="Disordered" evidence="1">
    <location>
        <begin position="2177"/>
        <end position="2280"/>
    </location>
</feature>
<keyword evidence="4" id="KW-1185">Reference proteome</keyword>
<gene>
    <name evidence="3" type="ORF">HYH03_003635</name>
</gene>
<comment type="caution">
    <text evidence="3">The sequence shown here is derived from an EMBL/GenBank/DDBJ whole genome shotgun (WGS) entry which is preliminary data.</text>
</comment>
<feature type="region of interest" description="Disordered" evidence="1">
    <location>
        <begin position="2874"/>
        <end position="2903"/>
    </location>
</feature>
<feature type="region of interest" description="Disordered" evidence="1">
    <location>
        <begin position="2968"/>
        <end position="2991"/>
    </location>
</feature>
<feature type="compositionally biased region" description="Polar residues" evidence="1">
    <location>
        <begin position="2016"/>
        <end position="2025"/>
    </location>
</feature>
<feature type="compositionally biased region" description="Polar residues" evidence="1">
    <location>
        <begin position="2840"/>
        <end position="2852"/>
    </location>
</feature>
<dbReference type="PANTHER" id="PTHR11319:SF35">
    <property type="entry name" value="OUTER MEMBRANE PROTEIN PMPC-RELATED"/>
    <property type="match status" value="1"/>
</dbReference>
<feature type="compositionally biased region" description="Basic and acidic residues" evidence="1">
    <location>
        <begin position="1523"/>
        <end position="1539"/>
    </location>
</feature>
<feature type="transmembrane region" description="Helical" evidence="2">
    <location>
        <begin position="3188"/>
        <end position="3210"/>
    </location>
</feature>
<feature type="compositionally biased region" description="Pro residues" evidence="1">
    <location>
        <begin position="1125"/>
        <end position="1138"/>
    </location>
</feature>
<feature type="region of interest" description="Disordered" evidence="1">
    <location>
        <begin position="3011"/>
        <end position="3038"/>
    </location>
</feature>
<feature type="compositionally biased region" description="Pro residues" evidence="1">
    <location>
        <begin position="2775"/>
        <end position="2818"/>
    </location>
</feature>
<feature type="compositionally biased region" description="Polar residues" evidence="1">
    <location>
        <begin position="2239"/>
        <end position="2251"/>
    </location>
</feature>
<dbReference type="SUPFAM" id="SSF51126">
    <property type="entry name" value="Pectin lyase-like"/>
    <property type="match status" value="1"/>
</dbReference>
<proteinExistence type="predicted"/>
<dbReference type="InterPro" id="IPR011050">
    <property type="entry name" value="Pectin_lyase_fold/virulence"/>
</dbReference>
<feature type="transmembrane region" description="Helical" evidence="2">
    <location>
        <begin position="3117"/>
        <end position="3136"/>
    </location>
</feature>
<feature type="compositionally biased region" description="Low complexity" evidence="1">
    <location>
        <begin position="1560"/>
        <end position="1585"/>
    </location>
</feature>
<evidence type="ECO:0000256" key="2">
    <source>
        <dbReference type="SAM" id="Phobius"/>
    </source>
</evidence>
<dbReference type="Proteomes" id="UP000612055">
    <property type="component" value="Unassembled WGS sequence"/>
</dbReference>
<reference evidence="3" key="1">
    <citation type="journal article" date="2020" name="bioRxiv">
        <title>Comparative genomics of Chlamydomonas.</title>
        <authorList>
            <person name="Craig R.J."/>
            <person name="Hasan A.R."/>
            <person name="Ness R.W."/>
            <person name="Keightley P.D."/>
        </authorList>
    </citation>
    <scope>NUCLEOTIDE SEQUENCE</scope>
    <source>
        <strain evidence="3">CCAP 11/70</strain>
    </source>
</reference>
<accession>A0A835Y9A3</accession>
<evidence type="ECO:0000256" key="1">
    <source>
        <dbReference type="SAM" id="MobiDB-lite"/>
    </source>
</evidence>
<keyword evidence="2" id="KW-0812">Transmembrane</keyword>
<feature type="compositionally biased region" description="Polar residues" evidence="1">
    <location>
        <begin position="2635"/>
        <end position="2646"/>
    </location>
</feature>
<feature type="region of interest" description="Disordered" evidence="1">
    <location>
        <begin position="1886"/>
        <end position="1957"/>
    </location>
</feature>
<feature type="region of interest" description="Disordered" evidence="1">
    <location>
        <begin position="2710"/>
        <end position="2853"/>
    </location>
</feature>
<feature type="region of interest" description="Disordered" evidence="1">
    <location>
        <begin position="2080"/>
        <end position="2150"/>
    </location>
</feature>
<feature type="compositionally biased region" description="Pro residues" evidence="1">
    <location>
        <begin position="2712"/>
        <end position="2766"/>
    </location>
</feature>
<feature type="region of interest" description="Disordered" evidence="1">
    <location>
        <begin position="1984"/>
        <end position="2057"/>
    </location>
</feature>
<keyword evidence="2" id="KW-0472">Membrane</keyword>
<feature type="region of interest" description="Disordered" evidence="1">
    <location>
        <begin position="2422"/>
        <end position="2453"/>
    </location>
</feature>
<feature type="transmembrane region" description="Helical" evidence="2">
    <location>
        <begin position="3148"/>
        <end position="3168"/>
    </location>
</feature>
<feature type="region of interest" description="Disordered" evidence="1">
    <location>
        <begin position="1523"/>
        <end position="1605"/>
    </location>
</feature>
<evidence type="ECO:0000313" key="4">
    <source>
        <dbReference type="Proteomes" id="UP000612055"/>
    </source>
</evidence>
<feature type="region of interest" description="Disordered" evidence="1">
    <location>
        <begin position="2550"/>
        <end position="2648"/>
    </location>
</feature>
<protein>
    <submittedName>
        <fullName evidence="3">Uncharacterized protein</fullName>
    </submittedName>
</protein>
<feature type="compositionally biased region" description="Polar residues" evidence="1">
    <location>
        <begin position="2268"/>
        <end position="2280"/>
    </location>
</feature>
<keyword evidence="2" id="KW-1133">Transmembrane helix</keyword>